<dbReference type="Gene3D" id="2.30.38.10">
    <property type="entry name" value="Luciferase, Domain 3"/>
    <property type="match status" value="1"/>
</dbReference>
<evidence type="ECO:0000313" key="8">
    <source>
        <dbReference type="EMBL" id="SNS19607.1"/>
    </source>
</evidence>
<dbReference type="RefSeq" id="WP_176444049.1">
    <property type="nucleotide sequence ID" value="NZ_FZOW01000001.1"/>
</dbReference>
<dbReference type="Gene3D" id="3.30.559.30">
    <property type="entry name" value="Nonribosomal peptide synthetase, condensation domain"/>
    <property type="match status" value="2"/>
</dbReference>
<dbReference type="GO" id="GO:0031177">
    <property type="term" value="F:phosphopantetheine binding"/>
    <property type="evidence" value="ECO:0007669"/>
    <property type="project" value="TreeGrafter"/>
</dbReference>
<feature type="compositionally biased region" description="Polar residues" evidence="4">
    <location>
        <begin position="456"/>
        <end position="465"/>
    </location>
</feature>
<feature type="domain" description="AMP-binding enzyme C-terminal" evidence="7">
    <location>
        <begin position="1090"/>
        <end position="1161"/>
    </location>
</feature>
<evidence type="ECO:0000259" key="7">
    <source>
        <dbReference type="Pfam" id="PF13193"/>
    </source>
</evidence>
<dbReference type="InterPro" id="IPR045851">
    <property type="entry name" value="AMP-bd_C_sf"/>
</dbReference>
<evidence type="ECO:0000259" key="5">
    <source>
        <dbReference type="Pfam" id="PF00501"/>
    </source>
</evidence>
<protein>
    <submittedName>
        <fullName evidence="8">Amino acid adenylation domain-containing protein</fullName>
    </submittedName>
</protein>
<dbReference type="Pfam" id="PF00668">
    <property type="entry name" value="Condensation"/>
    <property type="match status" value="2"/>
</dbReference>
<dbReference type="SUPFAM" id="SSF52777">
    <property type="entry name" value="CoA-dependent acyltransferases"/>
    <property type="match status" value="3"/>
</dbReference>
<gene>
    <name evidence="8" type="ORF">SAMN05421642_10122</name>
</gene>
<name>A0A239CHE1_9NOCA</name>
<evidence type="ECO:0000313" key="9">
    <source>
        <dbReference type="Proteomes" id="UP000198327"/>
    </source>
</evidence>
<feature type="non-terminal residue" evidence="8">
    <location>
        <position position="1162"/>
    </location>
</feature>
<evidence type="ECO:0000259" key="6">
    <source>
        <dbReference type="Pfam" id="PF00668"/>
    </source>
</evidence>
<dbReference type="InterPro" id="IPR001242">
    <property type="entry name" value="Condensation_dom"/>
</dbReference>
<feature type="domain" description="AMP-dependent synthetase/ligase" evidence="5">
    <location>
        <begin position="693"/>
        <end position="1032"/>
    </location>
</feature>
<dbReference type="InterPro" id="IPR023213">
    <property type="entry name" value="CAT-like_dom_sf"/>
</dbReference>
<dbReference type="Gene3D" id="3.30.559.10">
    <property type="entry name" value="Chloramphenicol acetyltransferase-like domain"/>
    <property type="match status" value="1"/>
</dbReference>
<dbReference type="InterPro" id="IPR025110">
    <property type="entry name" value="AMP-bd_C"/>
</dbReference>
<dbReference type="InterPro" id="IPR020845">
    <property type="entry name" value="AMP-binding_CS"/>
</dbReference>
<dbReference type="PANTHER" id="PTHR45527:SF1">
    <property type="entry name" value="FATTY ACID SYNTHASE"/>
    <property type="match status" value="1"/>
</dbReference>
<dbReference type="InterPro" id="IPR000873">
    <property type="entry name" value="AMP-dep_synth/lig_dom"/>
</dbReference>
<dbReference type="AlphaFoldDB" id="A0A239CHE1"/>
<dbReference type="SUPFAM" id="SSF56801">
    <property type="entry name" value="Acetyl-CoA synthetase-like"/>
    <property type="match status" value="1"/>
</dbReference>
<reference evidence="9" key="1">
    <citation type="submission" date="2017-06" db="EMBL/GenBank/DDBJ databases">
        <authorList>
            <person name="Varghese N."/>
            <person name="Submissions S."/>
        </authorList>
    </citation>
    <scope>NUCLEOTIDE SEQUENCE [LARGE SCALE GENOMIC DNA]</scope>
    <source>
        <strain evidence="9">JCM 23211</strain>
    </source>
</reference>
<dbReference type="Gene3D" id="3.40.50.980">
    <property type="match status" value="2"/>
</dbReference>
<proteinExistence type="predicted"/>
<feature type="domain" description="Condensation" evidence="6">
    <location>
        <begin position="431"/>
        <end position="665"/>
    </location>
</feature>
<dbReference type="NCBIfam" id="TIGR01733">
    <property type="entry name" value="AA-adenyl-dom"/>
    <property type="match status" value="1"/>
</dbReference>
<dbReference type="InterPro" id="IPR010071">
    <property type="entry name" value="AA_adenyl_dom"/>
</dbReference>
<evidence type="ECO:0000256" key="4">
    <source>
        <dbReference type="SAM" id="MobiDB-lite"/>
    </source>
</evidence>
<keyword evidence="3" id="KW-0597">Phosphoprotein</keyword>
<dbReference type="UniPathway" id="UPA00011"/>
<dbReference type="Gene3D" id="3.30.300.30">
    <property type="match status" value="1"/>
</dbReference>
<dbReference type="GO" id="GO:0044550">
    <property type="term" value="P:secondary metabolite biosynthetic process"/>
    <property type="evidence" value="ECO:0007669"/>
    <property type="project" value="TreeGrafter"/>
</dbReference>
<dbReference type="GO" id="GO:0005737">
    <property type="term" value="C:cytoplasm"/>
    <property type="evidence" value="ECO:0007669"/>
    <property type="project" value="TreeGrafter"/>
</dbReference>
<sequence length="1162" mass="122965">MWFAQQLAPTVPVCIAQYVDLRGDLDLEILRRASRAAGHEFQSAFLRLAESDGEPVQIVDHTIDDSIDWIDFRGEPDPMAAARSWIDENYVAPIDLIEDRLMGVWLLQVEDDRYLWYSKIHHVALDGYGAMTMVNRTAELYTAEVEGRDPSPAKASDLHTLYELDEAYRSSARYETDRQYWADHVRDVEDGATLSNTPGATIAASKLESAALPEGVVSALEDSDASKGATAAAVVISAFACYLSRMTGRENVLVNIPVSARTTATLRRSGGMLVNVAPIAVTVPARSTVGDLVAQVQLELMGALRHQRFSIEDIRRDLHSSGIDKALVAPMVNVMLFHQEIHLGPIVGEFNIVTSGPVDDLLVNVYQSGDPARTFVDFRGNPNRYVDEDLAAHHRSFIDVVSAFVAASPHDDIDDVHPESAAIGQRRRVEQQELAFWSTELANRSDPVGLPHSRTRSATDGSRSPRTVNVRLGAEAHRGLLASASRQGSSVLVSLHTALATLLSRVSGETDVSIGARTPYTSGNTVVLRGSVDTAESFSALSHRLRLVDSAALAHAHVKLADVRRAIGATDDAALFRVVLAHACAVDPTEVDGVDVVVQTTEDLDAVGAPAGIAVDVHYDASVLTEDAVRDHADRLLRILEIVAENDESIVGDIDVLSGTERAALVPVRGGVSVGVRLLPEILSAAVDSAGVDGVALVSGGVSVSYGELDAASSRLARLLISRGVGPGSFVALALSRSVSSVTAVWAVAKAGGAFLPVDPSYPVDRIAHMLNDSGAVFGITVAEHHDVLAGIGSAVSWTVLDDDTVALELSENSDAPVTDEDRTGTTSVLDAAYLIYTSGSTGTPKGVVVTHTGLADMAELERDRFEVTVGSRTLAFASTSFDASILELVLAFCGGATMVIAPTDVYGGAELASLLAAERVTHAFVTPAALASVDPAGLEDLRVVATGGEACGPELVERWAPGRKMFNAYGPTEATVFSSVSSALNVGVPVDIGSPITGSEQLVLDQRLQPVPVGVAGELYLAGPGLARGYHDRAGLSAERFVAAPFGVVGERMYRTGDVVRWNASGALEYVGRSDFQVKVRGFRIELGEIDAVIASVPGVEFVATLGVSGPAGSTVLVSYVMPVPGVVIDVEDVRVKVASALPSHMVPSAFVVLDSIPLTP</sequence>
<dbReference type="FunFam" id="2.30.38.10:FF:000001">
    <property type="entry name" value="Non-ribosomal peptide synthetase PvdI"/>
    <property type="match status" value="1"/>
</dbReference>
<dbReference type="Proteomes" id="UP000198327">
    <property type="component" value="Unassembled WGS sequence"/>
</dbReference>
<evidence type="ECO:0000256" key="1">
    <source>
        <dbReference type="ARBA" id="ARBA00001957"/>
    </source>
</evidence>
<feature type="region of interest" description="Disordered" evidence="4">
    <location>
        <begin position="446"/>
        <end position="465"/>
    </location>
</feature>
<dbReference type="Pfam" id="PF00501">
    <property type="entry name" value="AMP-binding"/>
    <property type="match status" value="1"/>
</dbReference>
<comment type="cofactor">
    <cofactor evidence="1">
        <name>pantetheine 4'-phosphate</name>
        <dbReference type="ChEBI" id="CHEBI:47942"/>
    </cofactor>
</comment>
<dbReference type="FunFam" id="3.40.50.980:FF:000001">
    <property type="entry name" value="Non-ribosomal peptide synthetase"/>
    <property type="match status" value="1"/>
</dbReference>
<accession>A0A239CHE1</accession>
<dbReference type="GO" id="GO:0003824">
    <property type="term" value="F:catalytic activity"/>
    <property type="evidence" value="ECO:0007669"/>
    <property type="project" value="InterPro"/>
</dbReference>
<keyword evidence="9" id="KW-1185">Reference proteome</keyword>
<evidence type="ECO:0000256" key="3">
    <source>
        <dbReference type="ARBA" id="ARBA00022553"/>
    </source>
</evidence>
<dbReference type="PANTHER" id="PTHR45527">
    <property type="entry name" value="NONRIBOSOMAL PEPTIDE SYNTHETASE"/>
    <property type="match status" value="1"/>
</dbReference>
<keyword evidence="2" id="KW-0596">Phosphopantetheine</keyword>
<dbReference type="GO" id="GO:0043041">
    <property type="term" value="P:amino acid activation for nonribosomal peptide biosynthetic process"/>
    <property type="evidence" value="ECO:0007669"/>
    <property type="project" value="TreeGrafter"/>
</dbReference>
<dbReference type="GO" id="GO:0008610">
    <property type="term" value="P:lipid biosynthetic process"/>
    <property type="evidence" value="ECO:0007669"/>
    <property type="project" value="UniProtKB-ARBA"/>
</dbReference>
<dbReference type="PROSITE" id="PS00455">
    <property type="entry name" value="AMP_BINDING"/>
    <property type="match status" value="1"/>
</dbReference>
<dbReference type="EMBL" id="FZOW01000001">
    <property type="protein sequence ID" value="SNS19607.1"/>
    <property type="molecule type" value="Genomic_DNA"/>
</dbReference>
<feature type="domain" description="Condensation" evidence="6">
    <location>
        <begin position="1"/>
        <end position="339"/>
    </location>
</feature>
<dbReference type="Pfam" id="PF13193">
    <property type="entry name" value="AMP-binding_C"/>
    <property type="match status" value="1"/>
</dbReference>
<organism evidence="8 9">
    <name type="scientific">Rhodococcoides kyotonense</name>
    <dbReference type="NCBI Taxonomy" id="398843"/>
    <lineage>
        <taxon>Bacteria</taxon>
        <taxon>Bacillati</taxon>
        <taxon>Actinomycetota</taxon>
        <taxon>Actinomycetes</taxon>
        <taxon>Mycobacteriales</taxon>
        <taxon>Nocardiaceae</taxon>
        <taxon>Rhodococcoides</taxon>
    </lineage>
</organism>
<dbReference type="STRING" id="398843.A3K89_01785"/>
<evidence type="ECO:0000256" key="2">
    <source>
        <dbReference type="ARBA" id="ARBA00022450"/>
    </source>
</evidence>